<dbReference type="EMBL" id="ML122319">
    <property type="protein sequence ID" value="RPD53600.1"/>
    <property type="molecule type" value="Genomic_DNA"/>
</dbReference>
<evidence type="ECO:0000313" key="2">
    <source>
        <dbReference type="Proteomes" id="UP000313359"/>
    </source>
</evidence>
<reference evidence="1" key="1">
    <citation type="journal article" date="2018" name="Genome Biol. Evol.">
        <title>Genomics and development of Lentinus tigrinus, a white-rot wood-decaying mushroom with dimorphic fruiting bodies.</title>
        <authorList>
            <person name="Wu B."/>
            <person name="Xu Z."/>
            <person name="Knudson A."/>
            <person name="Carlson A."/>
            <person name="Chen N."/>
            <person name="Kovaka S."/>
            <person name="LaButti K."/>
            <person name="Lipzen A."/>
            <person name="Pennachio C."/>
            <person name="Riley R."/>
            <person name="Schakwitz W."/>
            <person name="Umezawa K."/>
            <person name="Ohm R.A."/>
            <person name="Grigoriev I.V."/>
            <person name="Nagy L.G."/>
            <person name="Gibbons J."/>
            <person name="Hibbett D."/>
        </authorList>
    </citation>
    <scope>NUCLEOTIDE SEQUENCE [LARGE SCALE GENOMIC DNA]</scope>
    <source>
        <strain evidence="1">ALCF2SS1-6</strain>
    </source>
</reference>
<proteinExistence type="predicted"/>
<organism evidence="1 2">
    <name type="scientific">Lentinus tigrinus ALCF2SS1-6</name>
    <dbReference type="NCBI Taxonomy" id="1328759"/>
    <lineage>
        <taxon>Eukaryota</taxon>
        <taxon>Fungi</taxon>
        <taxon>Dikarya</taxon>
        <taxon>Basidiomycota</taxon>
        <taxon>Agaricomycotina</taxon>
        <taxon>Agaricomycetes</taxon>
        <taxon>Polyporales</taxon>
        <taxon>Polyporaceae</taxon>
        <taxon>Lentinus</taxon>
    </lineage>
</organism>
<evidence type="ECO:0000313" key="1">
    <source>
        <dbReference type="EMBL" id="RPD53600.1"/>
    </source>
</evidence>
<protein>
    <submittedName>
        <fullName evidence="1">Uncharacterized protein</fullName>
    </submittedName>
</protein>
<keyword evidence="2" id="KW-1185">Reference proteome</keyword>
<name>A0A5C2RQZ5_9APHY</name>
<dbReference type="Proteomes" id="UP000313359">
    <property type="component" value="Unassembled WGS sequence"/>
</dbReference>
<gene>
    <name evidence="1" type="ORF">L227DRAFT_396732</name>
</gene>
<sequence length="156" mass="17454">MHCSCSTQYRISCGRSSGPPSPCAVHELHLHVLSLAVRLEDERGVEVVPRRGPDLAVGIESELRSKDGGERLSELGALGREDLQDNSEHWQPSSHYVRTTRYLLQPQETLLFLLQFVLQLELIIADCLPARTRHKLLVVRVLSGPTRTALLRLQAS</sequence>
<dbReference type="AlphaFoldDB" id="A0A5C2RQZ5"/>
<accession>A0A5C2RQZ5</accession>